<sequence length="566" mass="62604">MWKWMQFAVLVFSFETLYGQGFPVVITEIMGDPLPSVGLPAEEFVELTNVSTLEISLSGWKLSNGRTIGRLGDSVRMAPGEILILCPARAINLFTSYGRTIGLSPFPAISNAGDTLFLLNEKDELVFAAAYLPSLLKDEKADGGWSLEMVNKEKTCRQINNWRASLDTSGGSPGKTNSHSPSIVTLPVVDPIHAWCPDEYTIRIAFTDRIHQLVAEQAALYKLEAGPEVEKVELLAPFQQEMLLHLRNALEPGKIYTLQVAAIPGCDEDPEQGAGFRKLKVGLADTTEKAIVINEILADPINGGSDFIELFHFGKAPVQLEGWQIASRNSNGNLSGLRALVPGPRFLYPGDFLVVTTDANWIQRQYLVKHPNCLVELASLPSFPNDKGTVVLLDAMQQVIDEVQYDAAWHHEMLRNTENVSLERRDPAVSSLSALNWTSAAAHAGYGTPGYENSQAGIPDDPDRVFLTEQVVSPDGDGHQDYCEIQYEFAQPGYQVSIRIFDHLGNPHRMFINNGICAMKGSFKWDGRNDKHHLVANGLYIIVVDAWHLSGKTKRYRLAVTLGKKY</sequence>
<dbReference type="Gene3D" id="2.60.40.4070">
    <property type="match status" value="1"/>
</dbReference>
<accession>A0ABS9BKS6</accession>
<gene>
    <name evidence="2" type="ORF">L0U88_14190</name>
</gene>
<reference evidence="2 3" key="1">
    <citation type="submission" date="2022-01" db="EMBL/GenBank/DDBJ databases">
        <title>Flavihumibacter sp. nov., isolated from sediment of a river.</title>
        <authorList>
            <person name="Liu H."/>
        </authorList>
    </citation>
    <scope>NUCLEOTIDE SEQUENCE [LARGE SCALE GENOMIC DNA]</scope>
    <source>
        <strain evidence="2 3">RY-1</strain>
    </source>
</reference>
<proteinExistence type="predicted"/>
<organism evidence="2 3">
    <name type="scientific">Flavihumibacter fluminis</name>
    <dbReference type="NCBI Taxonomy" id="2909236"/>
    <lineage>
        <taxon>Bacteria</taxon>
        <taxon>Pseudomonadati</taxon>
        <taxon>Bacteroidota</taxon>
        <taxon>Chitinophagia</taxon>
        <taxon>Chitinophagales</taxon>
        <taxon>Chitinophagaceae</taxon>
        <taxon>Flavihumibacter</taxon>
    </lineage>
</organism>
<dbReference type="RefSeq" id="WP_234866733.1">
    <property type="nucleotide sequence ID" value="NZ_JAKEVY010000003.1"/>
</dbReference>
<evidence type="ECO:0000259" key="1">
    <source>
        <dbReference type="PROSITE" id="PS51841"/>
    </source>
</evidence>
<keyword evidence="3" id="KW-1185">Reference proteome</keyword>
<dbReference type="SUPFAM" id="SSF74853">
    <property type="entry name" value="Lamin A/C globular tail domain"/>
    <property type="match status" value="2"/>
</dbReference>
<name>A0ABS9BKS6_9BACT</name>
<dbReference type="InterPro" id="IPR036415">
    <property type="entry name" value="Lamin_tail_dom_sf"/>
</dbReference>
<dbReference type="Pfam" id="PF00932">
    <property type="entry name" value="LTD"/>
    <property type="match status" value="2"/>
</dbReference>
<evidence type="ECO:0000313" key="3">
    <source>
        <dbReference type="Proteomes" id="UP001200145"/>
    </source>
</evidence>
<dbReference type="PROSITE" id="PS51841">
    <property type="entry name" value="LTD"/>
    <property type="match status" value="1"/>
</dbReference>
<feature type="domain" description="LTD" evidence="1">
    <location>
        <begin position="284"/>
        <end position="407"/>
    </location>
</feature>
<comment type="caution">
    <text evidence="2">The sequence shown here is derived from an EMBL/GenBank/DDBJ whole genome shotgun (WGS) entry which is preliminary data.</text>
</comment>
<dbReference type="InterPro" id="IPR001322">
    <property type="entry name" value="Lamin_tail_dom"/>
</dbReference>
<dbReference type="EMBL" id="JAKEVY010000003">
    <property type="protein sequence ID" value="MCF1715785.1"/>
    <property type="molecule type" value="Genomic_DNA"/>
</dbReference>
<evidence type="ECO:0000313" key="2">
    <source>
        <dbReference type="EMBL" id="MCF1715785.1"/>
    </source>
</evidence>
<protein>
    <submittedName>
        <fullName evidence="2">Lamin tail domain-containing protein</fullName>
    </submittedName>
</protein>
<dbReference type="Proteomes" id="UP001200145">
    <property type="component" value="Unassembled WGS sequence"/>
</dbReference>